<proteinExistence type="predicted"/>
<dbReference type="EMBL" id="QTUA01000001">
    <property type="protein sequence ID" value="REF30274.1"/>
    <property type="molecule type" value="Genomic_DNA"/>
</dbReference>
<reference evidence="1 2" key="1">
    <citation type="submission" date="2018-08" db="EMBL/GenBank/DDBJ databases">
        <title>Sequencing the genomes of 1000 actinobacteria strains.</title>
        <authorList>
            <person name="Klenk H.-P."/>
        </authorList>
    </citation>
    <scope>NUCLEOTIDE SEQUENCE [LARGE SCALE GENOMIC DNA]</scope>
    <source>
        <strain evidence="1 2">DSM 22967</strain>
    </source>
</reference>
<evidence type="ECO:0000313" key="1">
    <source>
        <dbReference type="EMBL" id="REF30274.1"/>
    </source>
</evidence>
<gene>
    <name evidence="1" type="ORF">DFJ65_1274</name>
</gene>
<comment type="caution">
    <text evidence="1">The sequence shown here is derived from an EMBL/GenBank/DDBJ whole genome shotgun (WGS) entry which is preliminary data.</text>
</comment>
<organism evidence="1 2">
    <name type="scientific">Calidifontibacter indicus</name>
    <dbReference type="NCBI Taxonomy" id="419650"/>
    <lineage>
        <taxon>Bacteria</taxon>
        <taxon>Bacillati</taxon>
        <taxon>Actinomycetota</taxon>
        <taxon>Actinomycetes</taxon>
        <taxon>Micrococcales</taxon>
        <taxon>Dermacoccaceae</taxon>
        <taxon>Calidifontibacter</taxon>
    </lineage>
</organism>
<evidence type="ECO:0000313" key="2">
    <source>
        <dbReference type="Proteomes" id="UP000256253"/>
    </source>
</evidence>
<sequence>MKRMTILGVLLIFLAVIITPTLNSYLQQKHQIGQLGAQVKQQQGDVSTKQTELKKWNSDSAFVKQQARDRLGFVTPGQTLTVLVDENGKAVGTVDPAGKKISTNPWYGQVWQSVVAANRGDKK</sequence>
<accession>A0A3D9UWA1</accession>
<dbReference type="Pfam" id="PF04977">
    <property type="entry name" value="DivIC"/>
    <property type="match status" value="1"/>
</dbReference>
<keyword evidence="2" id="KW-1185">Reference proteome</keyword>
<dbReference type="Proteomes" id="UP000256253">
    <property type="component" value="Unassembled WGS sequence"/>
</dbReference>
<keyword evidence="1" id="KW-0132">Cell division</keyword>
<name>A0A3D9UWA1_9MICO</name>
<dbReference type="AlphaFoldDB" id="A0A3D9UWA1"/>
<keyword evidence="1" id="KW-0131">Cell cycle</keyword>
<protein>
    <submittedName>
        <fullName evidence="1">Cell division protein FtsB</fullName>
    </submittedName>
</protein>
<dbReference type="GO" id="GO:0051301">
    <property type="term" value="P:cell division"/>
    <property type="evidence" value="ECO:0007669"/>
    <property type="project" value="UniProtKB-KW"/>
</dbReference>
<dbReference type="InterPro" id="IPR007060">
    <property type="entry name" value="FtsL/DivIC"/>
</dbReference>